<reference evidence="1 2" key="2">
    <citation type="submission" date="2018-11" db="EMBL/GenBank/DDBJ databases">
        <authorList>
            <consortium name="Pathogen Informatics"/>
        </authorList>
    </citation>
    <scope>NUCLEOTIDE SEQUENCE [LARGE SCALE GENOMIC DNA]</scope>
</reference>
<dbReference type="EMBL" id="UYRS01019062">
    <property type="protein sequence ID" value="VDK42563.1"/>
    <property type="molecule type" value="Genomic_DNA"/>
</dbReference>
<evidence type="ECO:0000313" key="3">
    <source>
        <dbReference type="WBParaSite" id="TASK_0000926001-mRNA-1"/>
    </source>
</evidence>
<dbReference type="Proteomes" id="UP000282613">
    <property type="component" value="Unassembled WGS sequence"/>
</dbReference>
<sequence>MTESVLLRFALRVANGIAYLTSKGNRASNMKCESQLVSFGTYCNSKVKVHISTPLDDLLAYCSELSCSDDSPTTTISANDFYVSLHAGASFYTKPKCADEKVFIGKVQHCWHWRSECRPMFIDVVATPSKLSKES</sequence>
<dbReference type="STRING" id="60517.A0A0R3WEK8"/>
<organism evidence="3">
    <name type="scientific">Taenia asiatica</name>
    <name type="common">Asian tapeworm</name>
    <dbReference type="NCBI Taxonomy" id="60517"/>
    <lineage>
        <taxon>Eukaryota</taxon>
        <taxon>Metazoa</taxon>
        <taxon>Spiralia</taxon>
        <taxon>Lophotrochozoa</taxon>
        <taxon>Platyhelminthes</taxon>
        <taxon>Cestoda</taxon>
        <taxon>Eucestoda</taxon>
        <taxon>Cyclophyllidea</taxon>
        <taxon>Taeniidae</taxon>
        <taxon>Taenia</taxon>
    </lineage>
</organism>
<protein>
    <submittedName>
        <fullName evidence="3">NTR domain-containing protein</fullName>
    </submittedName>
</protein>
<gene>
    <name evidence="1" type="ORF">TASK_LOCUS9261</name>
</gene>
<accession>A0A0R3WEK8</accession>
<reference evidence="3" key="1">
    <citation type="submission" date="2017-02" db="UniProtKB">
        <authorList>
            <consortium name="WormBaseParasite"/>
        </authorList>
    </citation>
    <scope>IDENTIFICATION</scope>
</reference>
<dbReference type="WBParaSite" id="TASK_0000926001-mRNA-1">
    <property type="protein sequence ID" value="TASK_0000926001-mRNA-1"/>
    <property type="gene ID" value="TASK_0000926001"/>
</dbReference>
<dbReference type="OrthoDB" id="5984265at2759"/>
<proteinExistence type="predicted"/>
<keyword evidence="2" id="KW-1185">Reference proteome</keyword>
<dbReference type="AlphaFoldDB" id="A0A0R3WEK8"/>
<evidence type="ECO:0000313" key="2">
    <source>
        <dbReference type="Proteomes" id="UP000282613"/>
    </source>
</evidence>
<name>A0A0R3WEK8_TAEAS</name>
<evidence type="ECO:0000313" key="1">
    <source>
        <dbReference type="EMBL" id="VDK42563.1"/>
    </source>
</evidence>